<feature type="region of interest" description="Disordered" evidence="1">
    <location>
        <begin position="353"/>
        <end position="374"/>
    </location>
</feature>
<dbReference type="PANTHER" id="PTHR43433">
    <property type="entry name" value="HYDROLASE, ALPHA/BETA FOLD FAMILY PROTEIN"/>
    <property type="match status" value="1"/>
</dbReference>
<dbReference type="Proteomes" id="UP000011666">
    <property type="component" value="Unassembled WGS sequence"/>
</dbReference>
<keyword evidence="4" id="KW-1185">Reference proteome</keyword>
<sequence length="374" mass="39497">MSRALKIAGGTAAVGAGALAVGMGTILGSLARAALRAELAVDDGPDELLDTPAQTPEQTWVRSADGTRLNVLSYGDIDDSDEVVVLVHGWTCSTMYWYPQINHLAGRGRVIAYDQRGHGASEPGRPRPNIALLGQDLDAVLSAVVPEGKRATLVGHSMGGMTIMSWSQQFPEKVDRLLAGVVLLSTADQAVMDNHLLIPVGLPSYTRPFVGLTGRAFTSAPLPIPRTAYGLRFAHYIALGRAARASHVAFVDEMIAKCPARVRAGWGAAIGRVDLLAGLEALSVPTTVVVGGDDRLLPPVHSKRMAEVLRRNDALRDLIILDGVGHMSSIEAGAEFNTILDGVIDDAEGRAVDGRAADGHRQADRSDDRAASTA</sequence>
<dbReference type="InterPro" id="IPR050471">
    <property type="entry name" value="AB_hydrolase"/>
</dbReference>
<dbReference type="PANTHER" id="PTHR43433:SF1">
    <property type="entry name" value="BLL5160 PROTEIN"/>
    <property type="match status" value="1"/>
</dbReference>
<dbReference type="InterPro" id="IPR029058">
    <property type="entry name" value="AB_hydrolase_fold"/>
</dbReference>
<name>M0QP18_9ACTN</name>
<dbReference type="RefSeq" id="WP_007623947.1">
    <property type="nucleotide sequence ID" value="NZ_BANX01000032.1"/>
</dbReference>
<dbReference type="eggNOG" id="COG2267">
    <property type="taxonomic scope" value="Bacteria"/>
</dbReference>
<proteinExistence type="predicted"/>
<protein>
    <submittedName>
        <fullName evidence="3">Putative hydrolase</fullName>
    </submittedName>
</protein>
<evidence type="ECO:0000313" key="4">
    <source>
        <dbReference type="Proteomes" id="UP000011666"/>
    </source>
</evidence>
<dbReference type="PRINTS" id="PR00111">
    <property type="entry name" value="ABHYDROLASE"/>
</dbReference>
<organism evidence="3 4">
    <name type="scientific">Gordonia soli NBRC 108243</name>
    <dbReference type="NCBI Taxonomy" id="1223545"/>
    <lineage>
        <taxon>Bacteria</taxon>
        <taxon>Bacillati</taxon>
        <taxon>Actinomycetota</taxon>
        <taxon>Actinomycetes</taxon>
        <taxon>Mycobacteriales</taxon>
        <taxon>Gordoniaceae</taxon>
        <taxon>Gordonia</taxon>
    </lineage>
</organism>
<dbReference type="Pfam" id="PF00561">
    <property type="entry name" value="Abhydrolase_1"/>
    <property type="match status" value="1"/>
</dbReference>
<dbReference type="InterPro" id="IPR000073">
    <property type="entry name" value="AB_hydrolase_1"/>
</dbReference>
<evidence type="ECO:0000256" key="1">
    <source>
        <dbReference type="SAM" id="MobiDB-lite"/>
    </source>
</evidence>
<evidence type="ECO:0000259" key="2">
    <source>
        <dbReference type="Pfam" id="PF00561"/>
    </source>
</evidence>
<dbReference type="EMBL" id="BANX01000032">
    <property type="protein sequence ID" value="GAC70154.1"/>
    <property type="molecule type" value="Genomic_DNA"/>
</dbReference>
<evidence type="ECO:0000313" key="3">
    <source>
        <dbReference type="EMBL" id="GAC70154.1"/>
    </source>
</evidence>
<accession>M0QP18</accession>
<comment type="caution">
    <text evidence="3">The sequence shown here is derived from an EMBL/GenBank/DDBJ whole genome shotgun (WGS) entry which is preliminary data.</text>
</comment>
<feature type="domain" description="AB hydrolase-1" evidence="2">
    <location>
        <begin position="83"/>
        <end position="331"/>
    </location>
</feature>
<gene>
    <name evidence="3" type="ORF">GS4_32_00980</name>
</gene>
<dbReference type="Gene3D" id="3.40.50.1820">
    <property type="entry name" value="alpha/beta hydrolase"/>
    <property type="match status" value="1"/>
</dbReference>
<dbReference type="SUPFAM" id="SSF53474">
    <property type="entry name" value="alpha/beta-Hydrolases"/>
    <property type="match status" value="1"/>
</dbReference>
<dbReference type="STRING" id="1223545.GS4_32_00980"/>
<dbReference type="GO" id="GO:0016787">
    <property type="term" value="F:hydrolase activity"/>
    <property type="evidence" value="ECO:0007669"/>
    <property type="project" value="UniProtKB-KW"/>
</dbReference>
<reference evidence="3 4" key="1">
    <citation type="submission" date="2013-01" db="EMBL/GenBank/DDBJ databases">
        <title>Whole genome shotgun sequence of Gordonia soli NBRC 108243.</title>
        <authorList>
            <person name="Isaki-Nakamura S."/>
            <person name="Hosoyama A."/>
            <person name="Tsuchikane K."/>
            <person name="Ando Y."/>
            <person name="Baba S."/>
            <person name="Ohji S."/>
            <person name="Hamada M."/>
            <person name="Tamura T."/>
            <person name="Yamazoe A."/>
            <person name="Yamazaki S."/>
            <person name="Fujita N."/>
        </authorList>
    </citation>
    <scope>NUCLEOTIDE SEQUENCE [LARGE SCALE GENOMIC DNA]</scope>
    <source>
        <strain evidence="3 4">NBRC 108243</strain>
    </source>
</reference>
<keyword evidence="3" id="KW-0378">Hydrolase</keyword>
<dbReference type="AlphaFoldDB" id="M0QP18"/>